<dbReference type="PROSITE" id="PS50234">
    <property type="entry name" value="VWFA"/>
    <property type="match status" value="1"/>
</dbReference>
<keyword evidence="4" id="KW-1185">Reference proteome</keyword>
<feature type="compositionally biased region" description="Polar residues" evidence="1">
    <location>
        <begin position="143"/>
        <end position="154"/>
    </location>
</feature>
<accession>A0A5C6A581</accession>
<feature type="compositionally biased region" description="Basic and acidic residues" evidence="1">
    <location>
        <begin position="24"/>
        <end position="36"/>
    </location>
</feature>
<organism evidence="3 4">
    <name type="scientific">Stieleria varia</name>
    <dbReference type="NCBI Taxonomy" id="2528005"/>
    <lineage>
        <taxon>Bacteria</taxon>
        <taxon>Pseudomonadati</taxon>
        <taxon>Planctomycetota</taxon>
        <taxon>Planctomycetia</taxon>
        <taxon>Pirellulales</taxon>
        <taxon>Pirellulaceae</taxon>
        <taxon>Stieleria</taxon>
    </lineage>
</organism>
<feature type="region of interest" description="Disordered" evidence="1">
    <location>
        <begin position="97"/>
        <end position="124"/>
    </location>
</feature>
<dbReference type="AlphaFoldDB" id="A0A5C6A581"/>
<dbReference type="Gene3D" id="3.40.50.410">
    <property type="entry name" value="von Willebrand factor, type A domain"/>
    <property type="match status" value="1"/>
</dbReference>
<evidence type="ECO:0000256" key="1">
    <source>
        <dbReference type="SAM" id="MobiDB-lite"/>
    </source>
</evidence>
<feature type="region of interest" description="Disordered" evidence="1">
    <location>
        <begin position="1"/>
        <end position="39"/>
    </location>
</feature>
<sequence length="379" mass="40666">MPQPDKIAPQSPASGQRGAAESTVRSHRDLPPDRPPELVIPQRTAPAMILSIAAHVVLLVVMGLVLTQTTHGTGESADRPVGIAMVHRLPDRDRYVEAKPEQQSATDNQQTSNDAAAASAPPADLSPPIDLAGVLAAIEATPAPTSGTGLSGETNLDGDAFGESDGRKSPAAKGEEATTMVFGVSGSGSRFVYVFDRSDSMNGFEGRPLRSAKAELIRSLRTLSPRQQFQIIFYNDQPKPFELSGMALQMVSGESALIRRAERYIQAMTAVGGTEHEAALKMALRMSPDVIFFLTDARIPRLSATQLADIQRRAQQSGTTIHAIEFGSTAVAPPAGFLRELAEQNGGQYQYVDVRQLSREQLRTPPADETERSADEAKQ</sequence>
<dbReference type="Proteomes" id="UP000320176">
    <property type="component" value="Unassembled WGS sequence"/>
</dbReference>
<dbReference type="SUPFAM" id="SSF53300">
    <property type="entry name" value="vWA-like"/>
    <property type="match status" value="1"/>
</dbReference>
<dbReference type="SMART" id="SM00327">
    <property type="entry name" value="VWA"/>
    <property type="match status" value="1"/>
</dbReference>
<comment type="caution">
    <text evidence="3">The sequence shown here is derived from an EMBL/GenBank/DDBJ whole genome shotgun (WGS) entry which is preliminary data.</text>
</comment>
<feature type="compositionally biased region" description="Basic and acidic residues" evidence="1">
    <location>
        <begin position="164"/>
        <end position="174"/>
    </location>
</feature>
<evidence type="ECO:0000259" key="2">
    <source>
        <dbReference type="PROSITE" id="PS50234"/>
    </source>
</evidence>
<dbReference type="InterPro" id="IPR036465">
    <property type="entry name" value="vWFA_dom_sf"/>
</dbReference>
<protein>
    <recommendedName>
        <fullName evidence="2">VWFA domain-containing protein</fullName>
    </recommendedName>
</protein>
<name>A0A5C6A581_9BACT</name>
<evidence type="ECO:0000313" key="4">
    <source>
        <dbReference type="Proteomes" id="UP000320176"/>
    </source>
</evidence>
<feature type="domain" description="VWFA" evidence="2">
    <location>
        <begin position="190"/>
        <end position="370"/>
    </location>
</feature>
<feature type="compositionally biased region" description="Basic and acidic residues" evidence="1">
    <location>
        <begin position="369"/>
        <end position="379"/>
    </location>
</feature>
<feature type="region of interest" description="Disordered" evidence="1">
    <location>
        <begin position="357"/>
        <end position="379"/>
    </location>
</feature>
<reference evidence="3 4" key="1">
    <citation type="submission" date="2019-02" db="EMBL/GenBank/DDBJ databases">
        <title>Deep-cultivation of Planctomycetes and their phenomic and genomic characterization uncovers novel biology.</title>
        <authorList>
            <person name="Wiegand S."/>
            <person name="Jogler M."/>
            <person name="Boedeker C."/>
            <person name="Pinto D."/>
            <person name="Vollmers J."/>
            <person name="Rivas-Marin E."/>
            <person name="Kohn T."/>
            <person name="Peeters S.H."/>
            <person name="Heuer A."/>
            <person name="Rast P."/>
            <person name="Oberbeckmann S."/>
            <person name="Bunk B."/>
            <person name="Jeske O."/>
            <person name="Meyerdierks A."/>
            <person name="Storesund J.E."/>
            <person name="Kallscheuer N."/>
            <person name="Luecker S."/>
            <person name="Lage O.M."/>
            <person name="Pohl T."/>
            <person name="Merkel B.J."/>
            <person name="Hornburger P."/>
            <person name="Mueller R.-W."/>
            <person name="Bruemmer F."/>
            <person name="Labrenz M."/>
            <person name="Spormann A.M."/>
            <person name="Op Den Camp H."/>
            <person name="Overmann J."/>
            <person name="Amann R."/>
            <person name="Jetten M.S.M."/>
            <person name="Mascher T."/>
            <person name="Medema M.H."/>
            <person name="Devos D.P."/>
            <person name="Kaster A.-K."/>
            <person name="Ovreas L."/>
            <person name="Rohde M."/>
            <person name="Galperin M.Y."/>
            <person name="Jogler C."/>
        </authorList>
    </citation>
    <scope>NUCLEOTIDE SEQUENCE [LARGE SCALE GENOMIC DNA]</scope>
    <source>
        <strain evidence="3 4">Pla52n</strain>
    </source>
</reference>
<feature type="compositionally biased region" description="Polar residues" evidence="1">
    <location>
        <begin position="101"/>
        <end position="113"/>
    </location>
</feature>
<proteinExistence type="predicted"/>
<dbReference type="InterPro" id="IPR002035">
    <property type="entry name" value="VWF_A"/>
</dbReference>
<dbReference type="Pfam" id="PF13768">
    <property type="entry name" value="VWA_3"/>
    <property type="match status" value="1"/>
</dbReference>
<feature type="compositionally biased region" description="Low complexity" evidence="1">
    <location>
        <begin position="114"/>
        <end position="124"/>
    </location>
</feature>
<dbReference type="RefSeq" id="WP_231742363.1">
    <property type="nucleotide sequence ID" value="NZ_CP151726.1"/>
</dbReference>
<feature type="region of interest" description="Disordered" evidence="1">
    <location>
        <begin position="142"/>
        <end position="174"/>
    </location>
</feature>
<dbReference type="EMBL" id="SJPN01000007">
    <property type="protein sequence ID" value="TWT94458.1"/>
    <property type="molecule type" value="Genomic_DNA"/>
</dbReference>
<gene>
    <name evidence="3" type="ORF">Pla52n_52790</name>
</gene>
<evidence type="ECO:0000313" key="3">
    <source>
        <dbReference type="EMBL" id="TWT94458.1"/>
    </source>
</evidence>